<dbReference type="KEGG" id="hqi:H9L05_15720"/>
<dbReference type="EMBL" id="CP060784">
    <property type="protein sequence ID" value="QNP51458.1"/>
    <property type="molecule type" value="Genomic_DNA"/>
</dbReference>
<accession>A0A7H0GT42</accession>
<reference evidence="1 2" key="1">
    <citation type="submission" date="2020-08" db="EMBL/GenBank/DDBJ databases">
        <title>Genome sequence of Hymenobacter qilianensis JCM 19763T.</title>
        <authorList>
            <person name="Hyun D.-W."/>
            <person name="Bae J.-W."/>
        </authorList>
    </citation>
    <scope>NUCLEOTIDE SEQUENCE [LARGE SCALE GENOMIC DNA]</scope>
    <source>
        <strain evidence="1 2">JCM 19763</strain>
    </source>
</reference>
<evidence type="ECO:0000313" key="1">
    <source>
        <dbReference type="EMBL" id="QNP51458.1"/>
    </source>
</evidence>
<organism evidence="1 2">
    <name type="scientific">Hymenobacter qilianensis</name>
    <dbReference type="NCBI Taxonomy" id="1385715"/>
    <lineage>
        <taxon>Bacteria</taxon>
        <taxon>Pseudomonadati</taxon>
        <taxon>Bacteroidota</taxon>
        <taxon>Cytophagia</taxon>
        <taxon>Cytophagales</taxon>
        <taxon>Hymenobacteraceae</taxon>
        <taxon>Hymenobacter</taxon>
    </lineage>
</organism>
<proteinExistence type="predicted"/>
<dbReference type="RefSeq" id="WP_187731742.1">
    <property type="nucleotide sequence ID" value="NZ_BMFN01000003.1"/>
</dbReference>
<gene>
    <name evidence="1" type="ORF">H9L05_15720</name>
</gene>
<name>A0A7H0GT42_9BACT</name>
<sequence length="130" mass="14384">MEALSGTPVPSAAYLWENGACVFPQICRSTGDEDRNYFGADGCLKTDSSNNWHSNLVWRYAMIGKQNFDKEDKAEVRLANLFPHKDESRDAYLAKAHATSVHNLTLLAFTAEIEGSDPSISHSVEEFSIG</sequence>
<dbReference type="AlphaFoldDB" id="A0A7H0GT42"/>
<dbReference type="Proteomes" id="UP000516093">
    <property type="component" value="Chromosome"/>
</dbReference>
<protein>
    <submittedName>
        <fullName evidence="1">Uncharacterized protein</fullName>
    </submittedName>
</protein>
<keyword evidence="2" id="KW-1185">Reference proteome</keyword>
<evidence type="ECO:0000313" key="2">
    <source>
        <dbReference type="Proteomes" id="UP000516093"/>
    </source>
</evidence>